<dbReference type="PANTHER" id="PTHR13939:SF0">
    <property type="entry name" value="NMN AMIDOHYDROLASE-LIKE PROTEIN YFAY"/>
    <property type="match status" value="1"/>
</dbReference>
<dbReference type="EMBL" id="WUMV01000001">
    <property type="protein sequence ID" value="MXN63815.1"/>
    <property type="molecule type" value="Genomic_DNA"/>
</dbReference>
<dbReference type="InterPro" id="IPR001453">
    <property type="entry name" value="MoaB/Mog_dom"/>
</dbReference>
<dbReference type="SUPFAM" id="SSF53218">
    <property type="entry name" value="Molybdenum cofactor biosynthesis proteins"/>
    <property type="match status" value="1"/>
</dbReference>
<dbReference type="CDD" id="cd00885">
    <property type="entry name" value="cinA"/>
    <property type="match status" value="1"/>
</dbReference>
<comment type="caution">
    <text evidence="2">The sequence shown here is derived from an EMBL/GenBank/DDBJ whole genome shotgun (WGS) entry which is preliminary data.</text>
</comment>
<dbReference type="Pfam" id="PF00994">
    <property type="entry name" value="MoCF_biosynth"/>
    <property type="match status" value="1"/>
</dbReference>
<evidence type="ECO:0000313" key="3">
    <source>
        <dbReference type="Proteomes" id="UP000433101"/>
    </source>
</evidence>
<keyword evidence="3" id="KW-1185">Reference proteome</keyword>
<protein>
    <submittedName>
        <fullName evidence="2">Competence/damage-inducible protein A</fullName>
    </submittedName>
</protein>
<evidence type="ECO:0000259" key="1">
    <source>
        <dbReference type="SMART" id="SM00852"/>
    </source>
</evidence>
<dbReference type="Gene3D" id="3.40.980.10">
    <property type="entry name" value="MoaB/Mog-like domain"/>
    <property type="match status" value="1"/>
</dbReference>
<feature type="domain" description="MoaB/Mog" evidence="1">
    <location>
        <begin position="17"/>
        <end position="177"/>
    </location>
</feature>
<dbReference type="InterPro" id="IPR056596">
    <property type="entry name" value="FLAD1_M"/>
</dbReference>
<dbReference type="PANTHER" id="PTHR13939">
    <property type="entry name" value="NICOTINAMIDE-NUCLEOTIDE AMIDOHYDROLASE PNCC"/>
    <property type="match status" value="1"/>
</dbReference>
<dbReference type="RefSeq" id="WP_160774039.1">
    <property type="nucleotide sequence ID" value="NZ_WUMV01000001.1"/>
</dbReference>
<gene>
    <name evidence="2" type="ORF">GR183_02770</name>
</gene>
<dbReference type="InterPro" id="IPR050101">
    <property type="entry name" value="CinA"/>
</dbReference>
<accession>A0A7X3LRL7</accession>
<evidence type="ECO:0000313" key="2">
    <source>
        <dbReference type="EMBL" id="MXN63815.1"/>
    </source>
</evidence>
<dbReference type="AlphaFoldDB" id="A0A7X3LRL7"/>
<dbReference type="InterPro" id="IPR036425">
    <property type="entry name" value="MoaB/Mog-like_dom_sf"/>
</dbReference>
<organism evidence="2 3">
    <name type="scientific">Stappia sediminis</name>
    <dbReference type="NCBI Taxonomy" id="2692190"/>
    <lineage>
        <taxon>Bacteria</taxon>
        <taxon>Pseudomonadati</taxon>
        <taxon>Pseudomonadota</taxon>
        <taxon>Alphaproteobacteria</taxon>
        <taxon>Hyphomicrobiales</taxon>
        <taxon>Stappiaceae</taxon>
        <taxon>Stappia</taxon>
    </lineage>
</organism>
<reference evidence="2 3" key="1">
    <citation type="submission" date="2019-12" db="EMBL/GenBank/DDBJ databases">
        <authorList>
            <person name="Li M."/>
        </authorList>
    </citation>
    <scope>NUCLEOTIDE SEQUENCE [LARGE SCALE GENOMIC DNA]</scope>
    <source>
        <strain evidence="2 3">GBMRC 2046</strain>
    </source>
</reference>
<name>A0A7X3LRL7_9HYPH</name>
<dbReference type="Pfam" id="PF24102">
    <property type="entry name" value="FLAD1_M"/>
    <property type="match status" value="1"/>
</dbReference>
<dbReference type="SMART" id="SM00852">
    <property type="entry name" value="MoCF_biosynth"/>
    <property type="match status" value="1"/>
</dbReference>
<sequence length="253" mass="27270">MSKDQTAEQGQETVTAGFLVIGDEILSGRTKDKNIGYLAEYLTELGIDLAEVRVVPDVEERIVEAVNDLRARYTYVFTSGGIGPTHDDITADAIAKAFGVDIDFDPRAVAILKNFYPEGQLTEARLKMTRIPEGADLIENAVSKAPGFRIGNVHVMAGIPSIMQAMLDAIAPTLRTGRKMLSRTVNADLPESRIAGALKDIQDAHPGVMIGSYPRSIDGRFNTQVVVRSRDEELLTRATGAVADAVAAAVKSE</sequence>
<dbReference type="Proteomes" id="UP000433101">
    <property type="component" value="Unassembled WGS sequence"/>
</dbReference>
<proteinExistence type="predicted"/>